<feature type="domain" description="Glycosyl hydrolase family 31 C-terminal" evidence="5">
    <location>
        <begin position="613"/>
        <end position="699"/>
    </location>
</feature>
<evidence type="ECO:0000256" key="2">
    <source>
        <dbReference type="RuleBase" id="RU361185"/>
    </source>
</evidence>
<evidence type="ECO:0000313" key="7">
    <source>
        <dbReference type="Proteomes" id="UP000229239"/>
    </source>
</evidence>
<organism evidence="6 7">
    <name type="scientific">Bifidobacterium felsineum</name>
    <dbReference type="NCBI Taxonomy" id="2045440"/>
    <lineage>
        <taxon>Bacteria</taxon>
        <taxon>Bacillati</taxon>
        <taxon>Actinomycetota</taxon>
        <taxon>Actinomycetes</taxon>
        <taxon>Bifidobacteriales</taxon>
        <taxon>Bifidobacteriaceae</taxon>
        <taxon>Bifidobacterium</taxon>
    </lineage>
</organism>
<dbReference type="Gene3D" id="2.60.40.1760">
    <property type="entry name" value="glycosyl hydrolase (family 31)"/>
    <property type="match status" value="1"/>
</dbReference>
<accession>A0A2M9HKD2</accession>
<sequence>MTQFTLSADGSALLWTGDGEYLRVEPWGDNSVRVRSARMHPVEDTAWALTGKPSTEGFRIEIDEEKDEAVVSNGGIVVRARARHWWNGCQGYEAFVCRLSFHKADGTLLFEETGEGGSLNLRARAYRPITGGDHEISVSFLAPRDEHLYGMGEYQQDTLDLKGCALELAHRNSQASVPFVVSSAGYGFLWNNPAIGSVEFASNRTRWVARSSRQLDYWVTAGDTPAQIESQYADATGHAPAMPEWGLGFWQCKLRYWNQEQLLETAREFKRRGIPLDLIVIDFFHWPRMGDFRFEDEFWPDPKAMCDELHDMGVRLMVSVWPQVALTSENYVELKSRNLLVRPERGEDIAMMAWEPCTFIDATNPATRDYVWDKCRRNYADLGVDAFWLDEAEPEYGSYDFENWRYHAGPNEQVGNIYPVEYNRGFYEGQQAMGRDGEIVNLTRCAWAGSQKYGALVWSGDVGSTFKDLKAQITCAIHMGMAGIPWFTTDMGGFHNGDIESDAFRELFVRWAQFSCFLPVMRNHGNRSLHEPEHTRDQATPLDRGHEAILYEEGALKEMVRAKDGTPRFYSGADNEPWSMGRQVEDILVKYIRVREAMRPYTRELFDQAHRNGQPLVRGLFYEFPHDPNTADINDEYMFGPDLLIAPVTQAGATSRTVYLPGGPDTTWTNLHDNTTHPGGTHVQANAPLDVIPVYARNNQHHNLTNLI</sequence>
<dbReference type="AlphaFoldDB" id="A0A2M9HKD2"/>
<dbReference type="InterPro" id="IPR025887">
    <property type="entry name" value="Glyco_hydro_31_N_dom"/>
</dbReference>
<dbReference type="CDD" id="cd06591">
    <property type="entry name" value="GH31_xylosidase_XylS"/>
    <property type="match status" value="1"/>
</dbReference>
<dbReference type="RefSeq" id="WP_100494037.1">
    <property type="nucleotide sequence ID" value="NZ_PEBJ01000002.1"/>
</dbReference>
<dbReference type="InterPro" id="IPR011013">
    <property type="entry name" value="Gal_mutarotase_sf_dom"/>
</dbReference>
<dbReference type="GO" id="GO:0030246">
    <property type="term" value="F:carbohydrate binding"/>
    <property type="evidence" value="ECO:0007669"/>
    <property type="project" value="InterPro"/>
</dbReference>
<dbReference type="PANTHER" id="PTHR43863:SF2">
    <property type="entry name" value="MALTASE-GLUCOAMYLASE"/>
    <property type="match status" value="1"/>
</dbReference>
<comment type="similarity">
    <text evidence="1 2">Belongs to the glycosyl hydrolase 31 family.</text>
</comment>
<comment type="caution">
    <text evidence="6">The sequence shown here is derived from an EMBL/GenBank/DDBJ whole genome shotgun (WGS) entry which is preliminary data.</text>
</comment>
<dbReference type="SUPFAM" id="SSF74650">
    <property type="entry name" value="Galactose mutarotase-like"/>
    <property type="match status" value="1"/>
</dbReference>
<evidence type="ECO:0000313" key="6">
    <source>
        <dbReference type="EMBL" id="PJM77276.1"/>
    </source>
</evidence>
<dbReference type="SUPFAM" id="SSF51445">
    <property type="entry name" value="(Trans)glycosidases"/>
    <property type="match status" value="1"/>
</dbReference>
<evidence type="ECO:0000259" key="3">
    <source>
        <dbReference type="Pfam" id="PF01055"/>
    </source>
</evidence>
<dbReference type="InterPro" id="IPR051816">
    <property type="entry name" value="Glycosyl_Hydrolase_31"/>
</dbReference>
<dbReference type="InterPro" id="IPR048395">
    <property type="entry name" value="Glyco_hydro_31_C"/>
</dbReference>
<keyword evidence="2" id="KW-0326">Glycosidase</keyword>
<protein>
    <submittedName>
        <fullName evidence="6">Family 31 glucosidase</fullName>
    </submittedName>
</protein>
<dbReference type="InterPro" id="IPR017853">
    <property type="entry name" value="GH"/>
</dbReference>
<dbReference type="Proteomes" id="UP000229239">
    <property type="component" value="Unassembled WGS sequence"/>
</dbReference>
<dbReference type="GO" id="GO:0005975">
    <property type="term" value="P:carbohydrate metabolic process"/>
    <property type="evidence" value="ECO:0007669"/>
    <property type="project" value="InterPro"/>
</dbReference>
<gene>
    <name evidence="6" type="ORF">CSQ86_05175</name>
</gene>
<keyword evidence="7" id="KW-1185">Reference proteome</keyword>
<evidence type="ECO:0000259" key="5">
    <source>
        <dbReference type="Pfam" id="PF21365"/>
    </source>
</evidence>
<evidence type="ECO:0000259" key="4">
    <source>
        <dbReference type="Pfam" id="PF13802"/>
    </source>
</evidence>
<dbReference type="EMBL" id="PEBJ01000002">
    <property type="protein sequence ID" value="PJM77276.1"/>
    <property type="molecule type" value="Genomic_DNA"/>
</dbReference>
<dbReference type="PANTHER" id="PTHR43863">
    <property type="entry name" value="HYDROLASE, PUTATIVE (AFU_ORTHOLOGUE AFUA_1G03140)-RELATED"/>
    <property type="match status" value="1"/>
</dbReference>
<dbReference type="Gene3D" id="3.20.20.80">
    <property type="entry name" value="Glycosidases"/>
    <property type="match status" value="2"/>
</dbReference>
<dbReference type="Pfam" id="PF13802">
    <property type="entry name" value="Gal_mutarotas_2"/>
    <property type="match status" value="1"/>
</dbReference>
<dbReference type="OrthoDB" id="176168at2"/>
<dbReference type="Pfam" id="PF21365">
    <property type="entry name" value="Glyco_hydro_31_3rd"/>
    <property type="match status" value="1"/>
</dbReference>
<feature type="domain" description="Glycoside hydrolase family 31 N-terminal" evidence="4">
    <location>
        <begin position="22"/>
        <end position="197"/>
    </location>
</feature>
<dbReference type="InterPro" id="IPR000322">
    <property type="entry name" value="Glyco_hydro_31_TIM"/>
</dbReference>
<dbReference type="GO" id="GO:0004553">
    <property type="term" value="F:hydrolase activity, hydrolyzing O-glycosyl compounds"/>
    <property type="evidence" value="ECO:0007669"/>
    <property type="project" value="InterPro"/>
</dbReference>
<proteinExistence type="inferred from homology"/>
<keyword evidence="2" id="KW-0378">Hydrolase</keyword>
<reference evidence="7" key="1">
    <citation type="submission" date="2017-10" db="EMBL/GenBank/DDBJ databases">
        <title>Draft genome sequences of strains TRE 1, TRE 9, TRE H and TRI 7, isolated from tamarins, belonging to four potential novel Bifidobacterium species.</title>
        <authorList>
            <person name="Mattarelli P."/>
            <person name="Modesto M."/>
            <person name="Puglisi E."/>
            <person name="Morelli L."/>
            <person name="Bonetti A."/>
            <person name="Spezio C."/>
            <person name="Sandri C."/>
        </authorList>
    </citation>
    <scope>NUCLEOTIDE SEQUENCE [LARGE SCALE GENOMIC DNA]</scope>
    <source>
        <strain evidence="7">TREH</strain>
    </source>
</reference>
<dbReference type="Gene3D" id="2.60.40.1180">
    <property type="entry name" value="Golgi alpha-mannosidase II"/>
    <property type="match status" value="1"/>
</dbReference>
<dbReference type="Pfam" id="PF01055">
    <property type="entry name" value="Glyco_hydro_31_2nd"/>
    <property type="match status" value="1"/>
</dbReference>
<dbReference type="SUPFAM" id="SSF51011">
    <property type="entry name" value="Glycosyl hydrolase domain"/>
    <property type="match status" value="1"/>
</dbReference>
<evidence type="ECO:0000256" key="1">
    <source>
        <dbReference type="ARBA" id="ARBA00007806"/>
    </source>
</evidence>
<dbReference type="CDD" id="cd14752">
    <property type="entry name" value="GH31_N"/>
    <property type="match status" value="1"/>
</dbReference>
<feature type="domain" description="Glycoside hydrolase family 31 TIM barrel" evidence="3">
    <location>
        <begin position="240"/>
        <end position="533"/>
    </location>
</feature>
<name>A0A2M9HKD2_9BIFI</name>
<dbReference type="InterPro" id="IPR013780">
    <property type="entry name" value="Glyco_hydro_b"/>
</dbReference>